<dbReference type="GO" id="GO:0051642">
    <property type="term" value="P:centrosome localization"/>
    <property type="evidence" value="ECO:0007669"/>
    <property type="project" value="TreeGrafter"/>
</dbReference>
<dbReference type="EMBL" id="KV417345">
    <property type="protein sequence ID" value="KZO90305.1"/>
    <property type="molecule type" value="Genomic_DNA"/>
</dbReference>
<dbReference type="PANTHER" id="PTHR10921">
    <property type="entry name" value="NUCLEAR DISTRIBUTION PROTEIN NUDE HOMOLOG 1"/>
    <property type="match status" value="1"/>
</dbReference>
<dbReference type="STRING" id="1330018.A0A167G8U9"/>
<dbReference type="InterPro" id="IPR033494">
    <property type="entry name" value="NUDE"/>
</dbReference>
<feature type="compositionally biased region" description="Low complexity" evidence="7">
    <location>
        <begin position="542"/>
        <end position="585"/>
    </location>
</feature>
<dbReference type="OrthoDB" id="5877028at2759"/>
<dbReference type="GO" id="GO:0005874">
    <property type="term" value="C:microtubule"/>
    <property type="evidence" value="ECO:0007669"/>
    <property type="project" value="UniProtKB-KW"/>
</dbReference>
<evidence type="ECO:0000256" key="7">
    <source>
        <dbReference type="SAM" id="MobiDB-lite"/>
    </source>
</evidence>
<dbReference type="GO" id="GO:0007020">
    <property type="term" value="P:microtubule nucleation"/>
    <property type="evidence" value="ECO:0007669"/>
    <property type="project" value="TreeGrafter"/>
</dbReference>
<feature type="domain" description="NUDE" evidence="8">
    <location>
        <begin position="138"/>
        <end position="301"/>
    </location>
</feature>
<feature type="compositionally biased region" description="Basic and acidic residues" evidence="7">
    <location>
        <begin position="215"/>
        <end position="227"/>
    </location>
</feature>
<dbReference type="InterPro" id="IPR006964">
    <property type="entry name" value="NUDE_dom"/>
</dbReference>
<dbReference type="GO" id="GO:0000776">
    <property type="term" value="C:kinetochore"/>
    <property type="evidence" value="ECO:0007669"/>
    <property type="project" value="TreeGrafter"/>
</dbReference>
<gene>
    <name evidence="9" type="ORF">CALVIDRAFT_542788</name>
</gene>
<evidence type="ECO:0000256" key="3">
    <source>
        <dbReference type="ARBA" id="ARBA00022490"/>
    </source>
</evidence>
<evidence type="ECO:0000256" key="6">
    <source>
        <dbReference type="ARBA" id="ARBA00023212"/>
    </source>
</evidence>
<dbReference type="GO" id="GO:0007059">
    <property type="term" value="P:chromosome segregation"/>
    <property type="evidence" value="ECO:0007669"/>
    <property type="project" value="TreeGrafter"/>
</dbReference>
<proteinExistence type="inferred from homology"/>
<feature type="compositionally biased region" description="Polar residues" evidence="7">
    <location>
        <begin position="439"/>
        <end position="456"/>
    </location>
</feature>
<protein>
    <recommendedName>
        <fullName evidence="8">NUDE domain-containing protein</fullName>
    </recommendedName>
</protein>
<evidence type="ECO:0000256" key="2">
    <source>
        <dbReference type="ARBA" id="ARBA00007429"/>
    </source>
</evidence>
<evidence type="ECO:0000256" key="5">
    <source>
        <dbReference type="ARBA" id="ARBA00023054"/>
    </source>
</evidence>
<evidence type="ECO:0000313" key="10">
    <source>
        <dbReference type="Proteomes" id="UP000076738"/>
    </source>
</evidence>
<dbReference type="AlphaFoldDB" id="A0A167G8U9"/>
<feature type="region of interest" description="Disordered" evidence="7">
    <location>
        <begin position="372"/>
        <end position="474"/>
    </location>
</feature>
<dbReference type="GO" id="GO:0000132">
    <property type="term" value="P:establishment of mitotic spindle orientation"/>
    <property type="evidence" value="ECO:0007669"/>
    <property type="project" value="TreeGrafter"/>
</dbReference>
<evidence type="ECO:0000259" key="8">
    <source>
        <dbReference type="Pfam" id="PF04880"/>
    </source>
</evidence>
<evidence type="ECO:0000256" key="1">
    <source>
        <dbReference type="ARBA" id="ARBA00004245"/>
    </source>
</evidence>
<feature type="region of interest" description="Disordered" evidence="7">
    <location>
        <begin position="490"/>
        <end position="633"/>
    </location>
</feature>
<feature type="region of interest" description="Disordered" evidence="7">
    <location>
        <begin position="196"/>
        <end position="300"/>
    </location>
</feature>
<evidence type="ECO:0000313" key="9">
    <source>
        <dbReference type="EMBL" id="KZO90305.1"/>
    </source>
</evidence>
<organism evidence="9 10">
    <name type="scientific">Calocera viscosa (strain TUFC12733)</name>
    <dbReference type="NCBI Taxonomy" id="1330018"/>
    <lineage>
        <taxon>Eukaryota</taxon>
        <taxon>Fungi</taxon>
        <taxon>Dikarya</taxon>
        <taxon>Basidiomycota</taxon>
        <taxon>Agaricomycotina</taxon>
        <taxon>Dacrymycetes</taxon>
        <taxon>Dacrymycetales</taxon>
        <taxon>Dacrymycetaceae</taxon>
        <taxon>Calocera</taxon>
    </lineage>
</organism>
<feature type="compositionally biased region" description="Polar residues" evidence="7">
    <location>
        <begin position="494"/>
        <end position="519"/>
    </location>
</feature>
<feature type="compositionally biased region" description="Pro residues" evidence="7">
    <location>
        <begin position="252"/>
        <end position="262"/>
    </location>
</feature>
<dbReference type="PANTHER" id="PTHR10921:SF1">
    <property type="entry name" value="NUCLEAR DISTRIBUTION PROTEIN NUDE HOMOLOG"/>
    <property type="match status" value="1"/>
</dbReference>
<name>A0A167G8U9_CALVF</name>
<dbReference type="GO" id="GO:0008017">
    <property type="term" value="F:microtubule binding"/>
    <property type="evidence" value="ECO:0007669"/>
    <property type="project" value="InterPro"/>
</dbReference>
<keyword evidence="5" id="KW-0175">Coiled coil</keyword>
<accession>A0A167G8U9</accession>
<dbReference type="Proteomes" id="UP000076738">
    <property type="component" value="Unassembled WGS sequence"/>
</dbReference>
<dbReference type="GO" id="GO:0005871">
    <property type="term" value="C:kinesin complex"/>
    <property type="evidence" value="ECO:0007669"/>
    <property type="project" value="TreeGrafter"/>
</dbReference>
<comment type="similarity">
    <text evidence="2">Belongs to the nudE family.</text>
</comment>
<reference evidence="9 10" key="1">
    <citation type="journal article" date="2016" name="Mol. Biol. Evol.">
        <title>Comparative Genomics of Early-Diverging Mushroom-Forming Fungi Provides Insights into the Origins of Lignocellulose Decay Capabilities.</title>
        <authorList>
            <person name="Nagy L.G."/>
            <person name="Riley R."/>
            <person name="Tritt A."/>
            <person name="Adam C."/>
            <person name="Daum C."/>
            <person name="Floudas D."/>
            <person name="Sun H."/>
            <person name="Yadav J.S."/>
            <person name="Pangilinan J."/>
            <person name="Larsson K.H."/>
            <person name="Matsuura K."/>
            <person name="Barry K."/>
            <person name="Labutti K."/>
            <person name="Kuo R."/>
            <person name="Ohm R.A."/>
            <person name="Bhattacharya S.S."/>
            <person name="Shirouzu T."/>
            <person name="Yoshinaga Y."/>
            <person name="Martin F.M."/>
            <person name="Grigoriev I.V."/>
            <person name="Hibbett D.S."/>
        </authorList>
    </citation>
    <scope>NUCLEOTIDE SEQUENCE [LARGE SCALE GENOMIC DNA]</scope>
    <source>
        <strain evidence="9 10">TUFC12733</strain>
    </source>
</reference>
<dbReference type="Pfam" id="PF04880">
    <property type="entry name" value="NUDE_C"/>
    <property type="match status" value="1"/>
</dbReference>
<evidence type="ECO:0000256" key="4">
    <source>
        <dbReference type="ARBA" id="ARBA00022701"/>
    </source>
</evidence>
<keyword evidence="10" id="KW-1185">Reference proteome</keyword>
<comment type="subcellular location">
    <subcellularLocation>
        <location evidence="1">Cytoplasm</location>
        <location evidence="1">Cytoskeleton</location>
    </subcellularLocation>
</comment>
<feature type="compositionally biased region" description="Low complexity" evidence="7">
    <location>
        <begin position="263"/>
        <end position="277"/>
    </location>
</feature>
<sequence length="633" mass="69567">MGGGDEDATEFDPVSAHSAEEWRRMCIEKQSLLEETTEELGEFRVTSAEIEHEMDKELKEKEKTVTNLTVRLGKVELERDDWKSKFMKLQATFNTTTNSLQRELDSFRKMTTEYKTQVRELEMGNDDLERNERYAMSSLAEMEEKFNRATEEKIMLEHELMSKAAQEEEMQRLRDELRDVNLEVAIMKDREEELRRQLETRSSLGPSPATSPSLRGEKDESLLHLDDLTVQQRRKGSVPDSPVISSGASSPGPTPPPKPYPPIANSNLLRNSTLSNSPSRIPAPRKSMLADSTASTATVMPRTRSTATQMMGDMRNKVRLLENRLNARRAVSGAFSRKKEPVAPEVENSPGWVVLSDASSVADSSSSFVKIAPPTPAPARPMSSVSRSSTEYGRGSFDRRRSMEVQSPPTSYTSRLPVDVERQRPPSQSAAPVRRPASRLSQLVESQVTIRASETQRFARPPTPSFIPKASTSQVDTSFNASASFISSKPALGRSQSVRRTISTTGPSRAGSNPTSSYRPVSMSAAPPLPPVPKGLERSTAIMDMSSIPSPTSIPMSSSRIGRPSSSAVGNARRPASAQAPPRSQTPLGYGSYGSYERDDEQELGVGSVKEPLPGIGLGRAKAKARIPSGNRI</sequence>
<dbReference type="GO" id="GO:0047496">
    <property type="term" value="P:vesicle transport along microtubule"/>
    <property type="evidence" value="ECO:0007669"/>
    <property type="project" value="TreeGrafter"/>
</dbReference>
<feature type="compositionally biased region" description="Polar residues" evidence="7">
    <location>
        <begin position="290"/>
        <end position="300"/>
    </location>
</feature>
<feature type="compositionally biased region" description="Polar residues" evidence="7">
    <location>
        <begin position="404"/>
        <end position="414"/>
    </location>
</feature>
<keyword evidence="3" id="KW-0963">Cytoplasm</keyword>
<dbReference type="Gene3D" id="6.10.250.1080">
    <property type="match status" value="1"/>
</dbReference>
<keyword evidence="4" id="KW-0493">Microtubule</keyword>
<keyword evidence="6" id="KW-0206">Cytoskeleton</keyword>